<evidence type="ECO:0008006" key="3">
    <source>
        <dbReference type="Google" id="ProtNLM"/>
    </source>
</evidence>
<dbReference type="AlphaFoldDB" id="A0AAX4KQD5"/>
<dbReference type="KEGG" id="ker:91105341"/>
<proteinExistence type="predicted"/>
<keyword evidence="2" id="KW-1185">Reference proteome</keyword>
<dbReference type="EMBL" id="CP144090">
    <property type="protein sequence ID" value="WWD08428.1"/>
    <property type="molecule type" value="Genomic_DNA"/>
</dbReference>
<dbReference type="Proteomes" id="UP001358614">
    <property type="component" value="Chromosome 2"/>
</dbReference>
<dbReference type="RefSeq" id="XP_066086395.1">
    <property type="nucleotide sequence ID" value="XM_066230298.1"/>
</dbReference>
<gene>
    <name evidence="1" type="ORF">V865_006540</name>
</gene>
<accession>A0AAX4KQD5</accession>
<evidence type="ECO:0000313" key="1">
    <source>
        <dbReference type="EMBL" id="WWD08428.1"/>
    </source>
</evidence>
<evidence type="ECO:0000313" key="2">
    <source>
        <dbReference type="Proteomes" id="UP001358614"/>
    </source>
</evidence>
<organism evidence="1 2">
    <name type="scientific">Kwoniella europaea PYCC6329</name>
    <dbReference type="NCBI Taxonomy" id="1423913"/>
    <lineage>
        <taxon>Eukaryota</taxon>
        <taxon>Fungi</taxon>
        <taxon>Dikarya</taxon>
        <taxon>Basidiomycota</taxon>
        <taxon>Agaricomycotina</taxon>
        <taxon>Tremellomycetes</taxon>
        <taxon>Tremellales</taxon>
        <taxon>Cryptococcaceae</taxon>
        <taxon>Kwoniella</taxon>
    </lineage>
</organism>
<dbReference type="GeneID" id="91105341"/>
<reference evidence="1 2" key="1">
    <citation type="submission" date="2024-01" db="EMBL/GenBank/DDBJ databases">
        <title>Comparative genomics of Cryptococcus and Kwoniella reveals pathogenesis evolution and contrasting modes of karyotype evolution via chromosome fusion or intercentromeric recombination.</title>
        <authorList>
            <person name="Coelho M.A."/>
            <person name="David-Palma M."/>
            <person name="Shea T."/>
            <person name="Bowers K."/>
            <person name="McGinley-Smith S."/>
            <person name="Mohammad A.W."/>
            <person name="Gnirke A."/>
            <person name="Yurkov A.M."/>
            <person name="Nowrousian M."/>
            <person name="Sun S."/>
            <person name="Cuomo C.A."/>
            <person name="Heitman J."/>
        </authorList>
    </citation>
    <scope>NUCLEOTIDE SEQUENCE [LARGE SCALE GENOMIC DNA]</scope>
    <source>
        <strain evidence="1 2">PYCC6329</strain>
    </source>
</reference>
<name>A0AAX4KQD5_9TREE</name>
<sequence length="372" mass="42792">MDTTQRDKPATEDYFTYNPEAALLGLHRHPINTDYTSWKNEITTFPIKNDILSSNTVPGDLQCFGTYGYNTGNFGLEEFDTRHMGMNNLQTEFFDTQMASECSLEYIDDCFLKSYIDDAYWHPPAENVKPSVFNHTAGPEAGNSSNTALDPRTNVQILAREIVASPPQAEQVDSPSMTESSHNTQEMLENTGFQTATGLSAKVLRNRQESQNRRNRRVAWEEKAKATLSQLNNDRLEKQETLTTLRSETQNPAWNYSQYWILRENDRQSGLKCLRHHDTVSDLVAEWNRFKRTKSKHTPEEIDEQLRISVNWKPGPKKRKQRNLYNAAKSRYNVEDRGVKLVNDLESCWKDCVRLDSEIQALCTEEAMMSSV</sequence>
<protein>
    <recommendedName>
        <fullName evidence="3">BZIP domain-containing protein</fullName>
    </recommendedName>
</protein>